<feature type="transmembrane region" description="Helical" evidence="6">
    <location>
        <begin position="128"/>
        <end position="146"/>
    </location>
</feature>
<evidence type="ECO:0000256" key="6">
    <source>
        <dbReference type="SAM" id="Phobius"/>
    </source>
</evidence>
<comment type="similarity">
    <text evidence="2">Belongs to the EamA transporter family.</text>
</comment>
<gene>
    <name evidence="8" type="ORF">MAE02_18500</name>
</gene>
<proteinExistence type="inferred from homology"/>
<reference evidence="8 9" key="1">
    <citation type="submission" date="2019-07" db="EMBL/GenBank/DDBJ databases">
        <title>Whole genome shotgun sequence of Microvirga aerophila NBRC 106136.</title>
        <authorList>
            <person name="Hosoyama A."/>
            <person name="Uohara A."/>
            <person name="Ohji S."/>
            <person name="Ichikawa N."/>
        </authorList>
    </citation>
    <scope>NUCLEOTIDE SEQUENCE [LARGE SCALE GENOMIC DNA]</scope>
    <source>
        <strain evidence="8 9">NBRC 106136</strain>
    </source>
</reference>
<feature type="domain" description="EamA" evidence="7">
    <location>
        <begin position="10"/>
        <end position="139"/>
    </location>
</feature>
<name>A0A512BQE9_9HYPH</name>
<keyword evidence="3 6" id="KW-0812">Transmembrane</keyword>
<dbReference type="EMBL" id="BJYU01000020">
    <property type="protein sequence ID" value="GEO14154.1"/>
    <property type="molecule type" value="Genomic_DNA"/>
</dbReference>
<comment type="caution">
    <text evidence="8">The sequence shown here is derived from an EMBL/GenBank/DDBJ whole genome shotgun (WGS) entry which is preliminary data.</text>
</comment>
<dbReference type="InterPro" id="IPR050638">
    <property type="entry name" value="AA-Vitamin_Transporters"/>
</dbReference>
<evidence type="ECO:0000313" key="9">
    <source>
        <dbReference type="Proteomes" id="UP000321085"/>
    </source>
</evidence>
<dbReference type="SUPFAM" id="SSF103481">
    <property type="entry name" value="Multidrug resistance efflux transporter EmrE"/>
    <property type="match status" value="1"/>
</dbReference>
<dbReference type="InterPro" id="IPR000620">
    <property type="entry name" value="EamA_dom"/>
</dbReference>
<comment type="subcellular location">
    <subcellularLocation>
        <location evidence="1">Membrane</location>
        <topology evidence="1">Multi-pass membrane protein</topology>
    </subcellularLocation>
</comment>
<feature type="transmembrane region" description="Helical" evidence="6">
    <location>
        <begin position="99"/>
        <end position="116"/>
    </location>
</feature>
<dbReference type="Proteomes" id="UP000321085">
    <property type="component" value="Unassembled WGS sequence"/>
</dbReference>
<dbReference type="InterPro" id="IPR037185">
    <property type="entry name" value="EmrE-like"/>
</dbReference>
<protein>
    <recommendedName>
        <fullName evidence="7">EamA domain-containing protein</fullName>
    </recommendedName>
</protein>
<evidence type="ECO:0000256" key="3">
    <source>
        <dbReference type="ARBA" id="ARBA00022692"/>
    </source>
</evidence>
<keyword evidence="4 6" id="KW-1133">Transmembrane helix</keyword>
<dbReference type="RefSeq" id="WP_210207477.1">
    <property type="nucleotide sequence ID" value="NZ_BJYU01000020.1"/>
</dbReference>
<evidence type="ECO:0000256" key="1">
    <source>
        <dbReference type="ARBA" id="ARBA00004141"/>
    </source>
</evidence>
<dbReference type="Pfam" id="PF00892">
    <property type="entry name" value="EamA"/>
    <property type="match status" value="1"/>
</dbReference>
<dbReference type="GO" id="GO:0016020">
    <property type="term" value="C:membrane"/>
    <property type="evidence" value="ECO:0007669"/>
    <property type="project" value="UniProtKB-SubCell"/>
</dbReference>
<keyword evidence="9" id="KW-1185">Reference proteome</keyword>
<evidence type="ECO:0000256" key="4">
    <source>
        <dbReference type="ARBA" id="ARBA00022989"/>
    </source>
</evidence>
<dbReference type="PANTHER" id="PTHR32322">
    <property type="entry name" value="INNER MEMBRANE TRANSPORTER"/>
    <property type="match status" value="1"/>
</dbReference>
<evidence type="ECO:0000313" key="8">
    <source>
        <dbReference type="EMBL" id="GEO14154.1"/>
    </source>
</evidence>
<keyword evidence="5 6" id="KW-0472">Membrane</keyword>
<sequence length="149" mass="15437">MTGSRETLALAAAAATGVQVGAALVASRFVIHDIGPASLALLRYAVALLCLLPAVLLSTRTRFAFRDLLAVMVLGIVQFGVLIALLNVGLLFISSTRAALLFATFPLLTMLIAAVLGRERLTRAKGAGVVLTIVGVGLALGERLITDTP</sequence>
<dbReference type="AlphaFoldDB" id="A0A512BQE9"/>
<evidence type="ECO:0000256" key="5">
    <source>
        <dbReference type="ARBA" id="ARBA00023136"/>
    </source>
</evidence>
<evidence type="ECO:0000259" key="7">
    <source>
        <dbReference type="Pfam" id="PF00892"/>
    </source>
</evidence>
<feature type="transmembrane region" description="Helical" evidence="6">
    <location>
        <begin position="69"/>
        <end position="93"/>
    </location>
</feature>
<feature type="transmembrane region" description="Helical" evidence="6">
    <location>
        <begin position="37"/>
        <end position="57"/>
    </location>
</feature>
<organism evidence="8 9">
    <name type="scientific">Microvirga aerophila</name>
    <dbReference type="NCBI Taxonomy" id="670291"/>
    <lineage>
        <taxon>Bacteria</taxon>
        <taxon>Pseudomonadati</taxon>
        <taxon>Pseudomonadota</taxon>
        <taxon>Alphaproteobacteria</taxon>
        <taxon>Hyphomicrobiales</taxon>
        <taxon>Methylobacteriaceae</taxon>
        <taxon>Microvirga</taxon>
    </lineage>
</organism>
<dbReference type="PANTHER" id="PTHR32322:SF2">
    <property type="entry name" value="EAMA DOMAIN-CONTAINING PROTEIN"/>
    <property type="match status" value="1"/>
</dbReference>
<evidence type="ECO:0000256" key="2">
    <source>
        <dbReference type="ARBA" id="ARBA00007362"/>
    </source>
</evidence>
<accession>A0A512BQE9</accession>